<sequence>MCNFFPCGKNRRNHKSCEEAQAHQAGEQDQLVGRRVRKQRVNDSCGQLGSFQAERSRGIEAVLVLHFSRNSSNPGPRDWTNFSDFEKFLSCSKEGPRAEKVEPGSQQRR</sequence>
<gene>
    <name evidence="1" type="ORF">M514_08358</name>
</gene>
<protein>
    <submittedName>
        <fullName evidence="1">Uncharacterized protein</fullName>
    </submittedName>
</protein>
<dbReference type="AlphaFoldDB" id="A0A085N152"/>
<dbReference type="EMBL" id="KL367579">
    <property type="protein sequence ID" value="KFD63198.1"/>
    <property type="molecule type" value="Genomic_DNA"/>
</dbReference>
<dbReference type="Proteomes" id="UP000030758">
    <property type="component" value="Unassembled WGS sequence"/>
</dbReference>
<evidence type="ECO:0000313" key="1">
    <source>
        <dbReference type="EMBL" id="KFD63198.1"/>
    </source>
</evidence>
<proteinExistence type="predicted"/>
<name>A0A085N152_9BILA</name>
<organism evidence="1">
    <name type="scientific">Trichuris suis</name>
    <name type="common">pig whipworm</name>
    <dbReference type="NCBI Taxonomy" id="68888"/>
    <lineage>
        <taxon>Eukaryota</taxon>
        <taxon>Metazoa</taxon>
        <taxon>Ecdysozoa</taxon>
        <taxon>Nematoda</taxon>
        <taxon>Enoplea</taxon>
        <taxon>Dorylaimia</taxon>
        <taxon>Trichinellida</taxon>
        <taxon>Trichuridae</taxon>
        <taxon>Trichuris</taxon>
    </lineage>
</organism>
<accession>A0A085N152</accession>
<reference evidence="1" key="1">
    <citation type="journal article" date="2014" name="Nat. Genet.">
        <title>Genome and transcriptome of the porcine whipworm Trichuris suis.</title>
        <authorList>
            <person name="Jex A.R."/>
            <person name="Nejsum P."/>
            <person name="Schwarz E.M."/>
            <person name="Hu L."/>
            <person name="Young N.D."/>
            <person name="Hall R.S."/>
            <person name="Korhonen P.K."/>
            <person name="Liao S."/>
            <person name="Thamsborg S."/>
            <person name="Xia J."/>
            <person name="Xu P."/>
            <person name="Wang S."/>
            <person name="Scheerlinck J.P."/>
            <person name="Hofmann A."/>
            <person name="Sternberg P.W."/>
            <person name="Wang J."/>
            <person name="Gasser R.B."/>
        </authorList>
    </citation>
    <scope>NUCLEOTIDE SEQUENCE [LARGE SCALE GENOMIC DNA]</scope>
    <source>
        <strain evidence="1">DCEP-RM93F</strain>
    </source>
</reference>